<dbReference type="Pfam" id="PF15655">
    <property type="entry name" value="Imm-NTF2"/>
    <property type="match status" value="1"/>
</dbReference>
<proteinExistence type="predicted"/>
<organism evidence="2 3">
    <name type="scientific">Aquimarina algicola</name>
    <dbReference type="NCBI Taxonomy" id="2589995"/>
    <lineage>
        <taxon>Bacteria</taxon>
        <taxon>Pseudomonadati</taxon>
        <taxon>Bacteroidota</taxon>
        <taxon>Flavobacteriia</taxon>
        <taxon>Flavobacteriales</taxon>
        <taxon>Flavobacteriaceae</taxon>
        <taxon>Aquimarina</taxon>
    </lineage>
</organism>
<evidence type="ECO:0000313" key="3">
    <source>
        <dbReference type="Proteomes" id="UP000315540"/>
    </source>
</evidence>
<dbReference type="AlphaFoldDB" id="A0A504IWB7"/>
<dbReference type="InterPro" id="IPR028049">
    <property type="entry name" value="Imm-NTF2"/>
</dbReference>
<dbReference type="OrthoDB" id="1442988at2"/>
<evidence type="ECO:0000259" key="1">
    <source>
        <dbReference type="Pfam" id="PF15655"/>
    </source>
</evidence>
<feature type="domain" description="NTF2 fold immunity protein" evidence="1">
    <location>
        <begin position="18"/>
        <end position="130"/>
    </location>
</feature>
<name>A0A504IWB7_9FLAO</name>
<gene>
    <name evidence="2" type="ORF">FHK87_20380</name>
</gene>
<protein>
    <recommendedName>
        <fullName evidence="1">NTF2 fold immunity protein domain-containing protein</fullName>
    </recommendedName>
</protein>
<sequence>MTNTFGQNEKINKMTSPTEITKEFIKDYKEWNDFAYNLYESNDEKSSYKISKTYDDLILKFCNPEKKYQGLAYGSDSSHCPEQEQVISEKIEATKAIVKTKFVNKKFSFITHDYEYYFILSDNKWILEELYLVDDDGKYKSL</sequence>
<comment type="caution">
    <text evidence="2">The sequence shown here is derived from an EMBL/GenBank/DDBJ whole genome shotgun (WGS) entry which is preliminary data.</text>
</comment>
<reference evidence="2 3" key="1">
    <citation type="submission" date="2019-06" db="EMBL/GenBank/DDBJ databases">
        <authorList>
            <person name="Meng X."/>
        </authorList>
    </citation>
    <scope>NUCLEOTIDE SEQUENCE [LARGE SCALE GENOMIC DNA]</scope>
    <source>
        <strain evidence="2 3">M625</strain>
    </source>
</reference>
<accession>A0A504IWB7</accession>
<dbReference type="Proteomes" id="UP000315540">
    <property type="component" value="Unassembled WGS sequence"/>
</dbReference>
<dbReference type="RefSeq" id="WP_140596045.1">
    <property type="nucleotide sequence ID" value="NZ_VFWZ01000008.1"/>
</dbReference>
<keyword evidence="3" id="KW-1185">Reference proteome</keyword>
<dbReference type="EMBL" id="VFWZ01000008">
    <property type="protein sequence ID" value="TPN82787.1"/>
    <property type="molecule type" value="Genomic_DNA"/>
</dbReference>
<evidence type="ECO:0000313" key="2">
    <source>
        <dbReference type="EMBL" id="TPN82787.1"/>
    </source>
</evidence>